<evidence type="ECO:0000259" key="2">
    <source>
        <dbReference type="Pfam" id="PF20666"/>
    </source>
</evidence>
<dbReference type="Pfam" id="PF20665">
    <property type="entry name" value="Zw10_middle"/>
    <property type="match status" value="1"/>
</dbReference>
<dbReference type="Pfam" id="PF20666">
    <property type="entry name" value="ZW10_C"/>
    <property type="match status" value="1"/>
</dbReference>
<organism evidence="4 5">
    <name type="scientific">Coccomyxa viridis</name>
    <dbReference type="NCBI Taxonomy" id="1274662"/>
    <lineage>
        <taxon>Eukaryota</taxon>
        <taxon>Viridiplantae</taxon>
        <taxon>Chlorophyta</taxon>
        <taxon>core chlorophytes</taxon>
        <taxon>Trebouxiophyceae</taxon>
        <taxon>Trebouxiophyceae incertae sedis</taxon>
        <taxon>Coccomyxaceae</taxon>
        <taxon>Coccomyxa</taxon>
    </lineage>
</organism>
<sequence>MSGSIASALPERAYAEGVNLSVLQEYLNRLESRKCQVLAAFLESLSSIANEDPGLLQGDALASLAELDGNVGKQLAGLAAEHGQLGACLAEAEAAERKLDALAQLQKRLAGFDALLSRGEYGEAALRAVELQRASEEDSANTALRQQTEQRTVDLLQALSASAKAMLQVSQDGVTVADVEAVPKVWHGLTILHEQSSHIKALAEKVTGNIIVPLIHAGDRAAVHQTEERGAGAALQRRDSADAREGGLEAALFAALRFLSGKACGGRSETITELGHLLWPKLAAAYIEQRLSPAVPQNEAGLDAFQSVAKAAERFEGEATATGLVPVNDEGKGRIQQYMANALDKALRGRRLRIVGAARDILMQPDQDTDIVGTPLPVNPEAVAALKERVAQGRTGNDAELPLNWGSEGQEGPVLATGRFRITRSADRLVQLLHQAAGDAAASHSPALAQTLIAAVTDIADLAANLPPKAQAKQMQLPQPAALYHNDCQHIGNQILSLPYTYAPKLVQLAPSAPAQLVDAAQRLKQAGSEVLSAQATRQAEEVAAVLAQAGGWRLHQAQRGITARRVVQQAMHALRRLGDALGGTLAPQDFVRTAAAAVDALAECAGDDILSMRDISVEESEELPRILGVIAEDAPAAVLGGASALDQAPVDRDLLITAIEAASPALARLKEILFILGANLSQIEERWDIGRLRAVGLSAQHVTSLIEALFESTERRQEALYHIHTTQG</sequence>
<comment type="caution">
    <text evidence="4">The sequence shown here is derived from an EMBL/GenBank/DDBJ whole genome shotgun (WGS) entry which is preliminary data.</text>
</comment>
<evidence type="ECO:0000313" key="5">
    <source>
        <dbReference type="Proteomes" id="UP001497392"/>
    </source>
</evidence>
<dbReference type="PANTHER" id="PTHR12205:SF0">
    <property type="entry name" value="CENTROMERE_KINETOCHORE PROTEIN ZW10 HOMOLOG"/>
    <property type="match status" value="1"/>
</dbReference>
<feature type="domain" description="Centromere/kinetochore protein zw10 middle" evidence="1">
    <location>
        <begin position="163"/>
        <end position="325"/>
    </location>
</feature>
<accession>A0ABP1FTW6</accession>
<evidence type="ECO:0000259" key="3">
    <source>
        <dbReference type="Pfam" id="PF22766"/>
    </source>
</evidence>
<dbReference type="InterPro" id="IPR046362">
    <property type="entry name" value="Zw10/DSL1_C_sf"/>
</dbReference>
<dbReference type="PANTHER" id="PTHR12205">
    <property type="entry name" value="CENTROMERE/KINETOCHORE PROTEIN ZW10"/>
    <property type="match status" value="1"/>
</dbReference>
<evidence type="ECO:0000313" key="4">
    <source>
        <dbReference type="EMBL" id="CAL5220982.1"/>
    </source>
</evidence>
<protein>
    <submittedName>
        <fullName evidence="4">G3093 protein</fullName>
    </submittedName>
</protein>
<dbReference type="Proteomes" id="UP001497392">
    <property type="component" value="Unassembled WGS sequence"/>
</dbReference>
<feature type="domain" description="Centromere/kinetochore protein zw10 C-terminal" evidence="2">
    <location>
        <begin position="419"/>
        <end position="543"/>
    </location>
</feature>
<dbReference type="Gene3D" id="1.10.357.150">
    <property type="match status" value="1"/>
</dbReference>
<feature type="domain" description="ZW10 C-terminal helical" evidence="3">
    <location>
        <begin position="567"/>
        <end position="724"/>
    </location>
</feature>
<reference evidence="4 5" key="1">
    <citation type="submission" date="2024-06" db="EMBL/GenBank/DDBJ databases">
        <authorList>
            <person name="Kraege A."/>
            <person name="Thomma B."/>
        </authorList>
    </citation>
    <scope>NUCLEOTIDE SEQUENCE [LARGE SCALE GENOMIC DNA]</scope>
</reference>
<dbReference type="EMBL" id="CAXHTA020000004">
    <property type="protein sequence ID" value="CAL5220982.1"/>
    <property type="molecule type" value="Genomic_DNA"/>
</dbReference>
<proteinExistence type="predicted"/>
<gene>
    <name evidence="4" type="primary">g3093</name>
    <name evidence="4" type="ORF">VP750_LOCUS2641</name>
</gene>
<dbReference type="InterPro" id="IPR048344">
    <property type="entry name" value="Zw10_middle"/>
</dbReference>
<evidence type="ECO:0000259" key="1">
    <source>
        <dbReference type="Pfam" id="PF20665"/>
    </source>
</evidence>
<name>A0ABP1FTW6_9CHLO</name>
<dbReference type="InterPro" id="IPR055148">
    <property type="entry name" value="ZW10_C_2"/>
</dbReference>
<dbReference type="InterPro" id="IPR048343">
    <property type="entry name" value="ZW10_C"/>
</dbReference>
<keyword evidence="5" id="KW-1185">Reference proteome</keyword>
<dbReference type="Pfam" id="PF22766">
    <property type="entry name" value="ZW10_C2"/>
    <property type="match status" value="1"/>
</dbReference>